<dbReference type="EMBL" id="ACPB03020790">
    <property type="status" value="NOT_ANNOTATED_CDS"/>
    <property type="molecule type" value="Genomic_DNA"/>
</dbReference>
<dbReference type="HOGENOM" id="CLU_793021_0_0_1"/>
<name>T1I336_RHOPR</name>
<evidence type="ECO:0000313" key="1">
    <source>
        <dbReference type="EnsemblMetazoa" id="RPRC010705-PA"/>
    </source>
</evidence>
<dbReference type="VEuPathDB" id="VectorBase:RPRC010705"/>
<reference evidence="1" key="1">
    <citation type="submission" date="2015-05" db="UniProtKB">
        <authorList>
            <consortium name="EnsemblMetazoa"/>
        </authorList>
    </citation>
    <scope>IDENTIFICATION</scope>
</reference>
<sequence length="350" mass="40082">MWRSLLIHSIVIMALIIEGISRSEFAVKDPIFIEINPNIFRSKNVTKFDAKNKRLKRGKFEEKPSLLLQFSPSFFTSPQLHDLYTAITGISDKIQTDSFNKNDQPFREETKIVFQINPYMIPGVNLKRQISNENMDDDLVAFSLTINPQLPRKVPKLRNFINNCVDRPAEEVWCLSHKDYSKCPASATYPTTTAKCMPVMPNKSDMMCPCCTLNWYNHFGSKDPCDECARVSSKPATMYTACKSSPPPTVMPTLCSAETVTCRHITRTDLTPPYILTAPPMITQKCDTCIKDKSNLIEDKLDKYFILVKRSPRGTWSRTLRKKRGNLNKHFKFYLVPITKKTGTFDAKIK</sequence>
<dbReference type="AlphaFoldDB" id="T1I336"/>
<keyword evidence="2" id="KW-1185">Reference proteome</keyword>
<dbReference type="EnsemblMetazoa" id="RPRC010705-RA">
    <property type="protein sequence ID" value="RPRC010705-PA"/>
    <property type="gene ID" value="RPRC010705"/>
</dbReference>
<accession>T1I336</accession>
<proteinExistence type="predicted"/>
<organism evidence="1 2">
    <name type="scientific">Rhodnius prolixus</name>
    <name type="common">Triatomid bug</name>
    <dbReference type="NCBI Taxonomy" id="13249"/>
    <lineage>
        <taxon>Eukaryota</taxon>
        <taxon>Metazoa</taxon>
        <taxon>Ecdysozoa</taxon>
        <taxon>Arthropoda</taxon>
        <taxon>Hexapoda</taxon>
        <taxon>Insecta</taxon>
        <taxon>Pterygota</taxon>
        <taxon>Neoptera</taxon>
        <taxon>Paraneoptera</taxon>
        <taxon>Hemiptera</taxon>
        <taxon>Heteroptera</taxon>
        <taxon>Panheteroptera</taxon>
        <taxon>Cimicomorpha</taxon>
        <taxon>Reduviidae</taxon>
        <taxon>Triatominae</taxon>
        <taxon>Rhodnius</taxon>
    </lineage>
</organism>
<protein>
    <submittedName>
        <fullName evidence="1">Uncharacterized protein</fullName>
    </submittedName>
</protein>
<dbReference type="Proteomes" id="UP000015103">
    <property type="component" value="Unassembled WGS sequence"/>
</dbReference>
<evidence type="ECO:0000313" key="2">
    <source>
        <dbReference type="Proteomes" id="UP000015103"/>
    </source>
</evidence>
<dbReference type="InParanoid" id="T1I336"/>